<dbReference type="NCBIfam" id="NF003805">
    <property type="entry name" value="PRK05395.1-2"/>
    <property type="match status" value="1"/>
</dbReference>
<keyword evidence="7 9" id="KW-0057">Aromatic amino acid biosynthesis</keyword>
<evidence type="ECO:0000256" key="2">
    <source>
        <dbReference type="ARBA" id="ARBA00003924"/>
    </source>
</evidence>
<dbReference type="Gene3D" id="3.40.50.9100">
    <property type="entry name" value="Dehydroquinase, class II"/>
    <property type="match status" value="1"/>
</dbReference>
<feature type="binding site" evidence="9 11">
    <location>
        <position position="111"/>
    </location>
    <ligand>
        <name>substrate</name>
    </ligand>
</feature>
<comment type="similarity">
    <text evidence="4 9">Belongs to the type-II 3-dehydroquinase family.</text>
</comment>
<comment type="pathway">
    <text evidence="3 9">Metabolic intermediate biosynthesis; chorismate biosynthesis; chorismate from D-erythrose 4-phosphate and phosphoenolpyruvate: step 3/7.</text>
</comment>
<dbReference type="GO" id="GO:0003855">
    <property type="term" value="F:3-dehydroquinate dehydratase activity"/>
    <property type="evidence" value="ECO:0007669"/>
    <property type="project" value="UniProtKB-UniRule"/>
</dbReference>
<comment type="subunit">
    <text evidence="5 9">Homododecamer.</text>
</comment>
<dbReference type="GO" id="GO:0009073">
    <property type="term" value="P:aromatic amino acid family biosynthetic process"/>
    <property type="evidence" value="ECO:0007669"/>
    <property type="project" value="UniProtKB-KW"/>
</dbReference>
<dbReference type="PROSITE" id="PS01029">
    <property type="entry name" value="DEHYDROQUINASE_II"/>
    <property type="match status" value="1"/>
</dbReference>
<dbReference type="GO" id="GO:0008652">
    <property type="term" value="P:amino acid biosynthetic process"/>
    <property type="evidence" value="ECO:0007669"/>
    <property type="project" value="UniProtKB-KW"/>
</dbReference>
<dbReference type="PANTHER" id="PTHR21272">
    <property type="entry name" value="CATABOLIC 3-DEHYDROQUINASE"/>
    <property type="match status" value="1"/>
</dbReference>
<feature type="active site" description="Proton acceptor" evidence="9 10">
    <location>
        <position position="23"/>
    </location>
</feature>
<accession>A0A2V2LD44</accession>
<evidence type="ECO:0000256" key="9">
    <source>
        <dbReference type="HAMAP-Rule" id="MF_00169"/>
    </source>
</evidence>
<dbReference type="NCBIfam" id="TIGR01088">
    <property type="entry name" value="aroQ"/>
    <property type="match status" value="1"/>
</dbReference>
<dbReference type="NCBIfam" id="NF003807">
    <property type="entry name" value="PRK05395.1-4"/>
    <property type="match status" value="1"/>
</dbReference>
<keyword evidence="9" id="KW-0028">Amino-acid biosynthesis</keyword>
<dbReference type="EC" id="4.2.1.10" evidence="6 9"/>
<evidence type="ECO:0000256" key="5">
    <source>
        <dbReference type="ARBA" id="ARBA00011193"/>
    </source>
</evidence>
<reference evidence="13 14" key="1">
    <citation type="submission" date="2018-05" db="EMBL/GenBank/DDBJ databases">
        <title>Rhodobacteraceae gen. nov., sp. nov. isolated from sea water.</title>
        <authorList>
            <person name="Ren Y."/>
        </authorList>
    </citation>
    <scope>NUCLEOTIDE SEQUENCE [LARGE SCALE GENOMIC DNA]</scope>
    <source>
        <strain evidence="13 14">TG-679</strain>
    </source>
</reference>
<protein>
    <recommendedName>
        <fullName evidence="6 9">3-dehydroquinate dehydratase</fullName>
        <shortName evidence="9">3-dehydroquinase</shortName>
        <ecNumber evidence="6 9">4.2.1.10</ecNumber>
    </recommendedName>
    <alternativeName>
        <fullName evidence="9">Type II DHQase</fullName>
    </alternativeName>
</protein>
<dbReference type="InterPro" id="IPR036441">
    <property type="entry name" value="DHquinase_II_sf"/>
</dbReference>
<evidence type="ECO:0000256" key="8">
    <source>
        <dbReference type="ARBA" id="ARBA00023239"/>
    </source>
</evidence>
<dbReference type="PANTHER" id="PTHR21272:SF3">
    <property type="entry name" value="CATABOLIC 3-DEHYDROQUINASE"/>
    <property type="match status" value="1"/>
</dbReference>
<keyword evidence="8 9" id="KW-0456">Lyase</keyword>
<dbReference type="Proteomes" id="UP000245680">
    <property type="component" value="Unassembled WGS sequence"/>
</dbReference>
<evidence type="ECO:0000256" key="6">
    <source>
        <dbReference type="ARBA" id="ARBA00012060"/>
    </source>
</evidence>
<proteinExistence type="inferred from homology"/>
<dbReference type="HAMAP" id="MF_00169">
    <property type="entry name" value="AroQ"/>
    <property type="match status" value="1"/>
</dbReference>
<evidence type="ECO:0000256" key="7">
    <source>
        <dbReference type="ARBA" id="ARBA00023141"/>
    </source>
</evidence>
<gene>
    <name evidence="9 13" type="primary">aroQ</name>
    <name evidence="13" type="ORF">DKT77_06100</name>
</gene>
<feature type="site" description="Transition state stabilizer" evidence="9 12">
    <location>
        <position position="18"/>
    </location>
</feature>
<dbReference type="UniPathway" id="UPA00053">
    <property type="reaction ID" value="UER00086"/>
</dbReference>
<evidence type="ECO:0000256" key="1">
    <source>
        <dbReference type="ARBA" id="ARBA00001864"/>
    </source>
</evidence>
<dbReference type="EMBL" id="QGKU01000026">
    <property type="protein sequence ID" value="PWR03428.1"/>
    <property type="molecule type" value="Genomic_DNA"/>
</dbReference>
<feature type="active site" description="Proton donor" evidence="9 10">
    <location>
        <position position="100"/>
    </location>
</feature>
<comment type="function">
    <text evidence="2 9">Catalyzes a trans-dehydration via an enolate intermediate.</text>
</comment>
<dbReference type="OrthoDB" id="9790793at2"/>
<dbReference type="InterPro" id="IPR001874">
    <property type="entry name" value="DHquinase_II"/>
</dbReference>
<evidence type="ECO:0000256" key="4">
    <source>
        <dbReference type="ARBA" id="ARBA00011037"/>
    </source>
</evidence>
<dbReference type="GO" id="GO:0019631">
    <property type="term" value="P:quinate catabolic process"/>
    <property type="evidence" value="ECO:0007669"/>
    <property type="project" value="TreeGrafter"/>
</dbReference>
<dbReference type="GO" id="GO:0009423">
    <property type="term" value="P:chorismate biosynthetic process"/>
    <property type="evidence" value="ECO:0007669"/>
    <property type="project" value="UniProtKB-UniRule"/>
</dbReference>
<dbReference type="AlphaFoldDB" id="A0A2V2LD44"/>
<evidence type="ECO:0000313" key="14">
    <source>
        <dbReference type="Proteomes" id="UP000245680"/>
    </source>
</evidence>
<comment type="catalytic activity">
    <reaction evidence="1 9">
        <text>3-dehydroquinate = 3-dehydroshikimate + H2O</text>
        <dbReference type="Rhea" id="RHEA:21096"/>
        <dbReference type="ChEBI" id="CHEBI:15377"/>
        <dbReference type="ChEBI" id="CHEBI:16630"/>
        <dbReference type="ChEBI" id="CHEBI:32364"/>
        <dbReference type="EC" id="4.2.1.10"/>
    </reaction>
</comment>
<feature type="binding site" evidence="9 11">
    <location>
        <position position="87"/>
    </location>
    <ligand>
        <name>substrate</name>
    </ligand>
</feature>
<organism evidence="13 14">
    <name type="scientific">Meridianimarinicoccus roseus</name>
    <dbReference type="NCBI Taxonomy" id="2072018"/>
    <lineage>
        <taxon>Bacteria</taxon>
        <taxon>Pseudomonadati</taxon>
        <taxon>Pseudomonadota</taxon>
        <taxon>Alphaproteobacteria</taxon>
        <taxon>Rhodobacterales</taxon>
        <taxon>Paracoccaceae</taxon>
        <taxon>Meridianimarinicoccus</taxon>
    </lineage>
</organism>
<dbReference type="Pfam" id="PF01220">
    <property type="entry name" value="DHquinase_II"/>
    <property type="match status" value="1"/>
</dbReference>
<feature type="binding site" evidence="9 11">
    <location>
        <position position="74"/>
    </location>
    <ligand>
        <name>substrate</name>
    </ligand>
</feature>
<evidence type="ECO:0000256" key="12">
    <source>
        <dbReference type="PIRSR" id="PIRSR001399-3"/>
    </source>
</evidence>
<evidence type="ECO:0000256" key="11">
    <source>
        <dbReference type="PIRSR" id="PIRSR001399-2"/>
    </source>
</evidence>
<dbReference type="PIRSF" id="PIRSF001399">
    <property type="entry name" value="DHquinase_II"/>
    <property type="match status" value="1"/>
</dbReference>
<keyword evidence="14" id="KW-1185">Reference proteome</keyword>
<sequence>MTDILVLNGPNLNMLGLRQPEVYGRTTLAEIEALCHAAAADLGMTVTCLQSNHEGALIDAIHAARGSRDGIVLNAGAYTHTSVALMDAIASAEVPVVELHLSNIHAREPFRHKSWIAPVAVGQICGFGPAGYALALRALAGHLETLT</sequence>
<evidence type="ECO:0000256" key="10">
    <source>
        <dbReference type="PIRSR" id="PIRSR001399-1"/>
    </source>
</evidence>
<dbReference type="NCBIfam" id="NF003806">
    <property type="entry name" value="PRK05395.1-3"/>
    <property type="match status" value="1"/>
</dbReference>
<feature type="binding site" evidence="9 11">
    <location>
        <begin position="101"/>
        <end position="102"/>
    </location>
    <ligand>
        <name>substrate</name>
    </ligand>
</feature>
<dbReference type="RefSeq" id="WP_109810829.1">
    <property type="nucleotide sequence ID" value="NZ_QGKU01000026.1"/>
</dbReference>
<dbReference type="CDD" id="cd00466">
    <property type="entry name" value="DHQase_II"/>
    <property type="match status" value="1"/>
</dbReference>
<feature type="binding site" evidence="9 11">
    <location>
        <position position="80"/>
    </location>
    <ligand>
        <name>substrate</name>
    </ligand>
</feature>
<comment type="caution">
    <text evidence="13">The sequence shown here is derived from an EMBL/GenBank/DDBJ whole genome shotgun (WGS) entry which is preliminary data.</text>
</comment>
<evidence type="ECO:0000313" key="13">
    <source>
        <dbReference type="EMBL" id="PWR03428.1"/>
    </source>
</evidence>
<name>A0A2V2LD44_9RHOB</name>
<evidence type="ECO:0000256" key="3">
    <source>
        <dbReference type="ARBA" id="ARBA00004902"/>
    </source>
</evidence>
<dbReference type="SUPFAM" id="SSF52304">
    <property type="entry name" value="Type II 3-dehydroquinate dehydratase"/>
    <property type="match status" value="1"/>
</dbReference>
<dbReference type="InterPro" id="IPR018509">
    <property type="entry name" value="DHquinase_II_CS"/>
</dbReference>